<dbReference type="Proteomes" id="UP000688137">
    <property type="component" value="Unassembled WGS sequence"/>
</dbReference>
<protein>
    <recommendedName>
        <fullName evidence="2">Potassium channel domain-containing protein</fullName>
    </recommendedName>
</protein>
<keyword evidence="1" id="KW-0812">Transmembrane</keyword>
<feature type="transmembrane region" description="Helical" evidence="1">
    <location>
        <begin position="616"/>
        <end position="639"/>
    </location>
</feature>
<feature type="transmembrane region" description="Helical" evidence="1">
    <location>
        <begin position="160"/>
        <end position="179"/>
    </location>
</feature>
<evidence type="ECO:0000256" key="1">
    <source>
        <dbReference type="SAM" id="Phobius"/>
    </source>
</evidence>
<accession>A0A8S1QPG7</accession>
<name>A0A8S1QPG7_PARPR</name>
<feature type="transmembrane region" description="Helical" evidence="1">
    <location>
        <begin position="536"/>
        <end position="558"/>
    </location>
</feature>
<feature type="transmembrane region" description="Helical" evidence="1">
    <location>
        <begin position="744"/>
        <end position="764"/>
    </location>
</feature>
<dbReference type="GO" id="GO:0016286">
    <property type="term" value="F:small conductance calcium-activated potassium channel activity"/>
    <property type="evidence" value="ECO:0007669"/>
    <property type="project" value="InterPro"/>
</dbReference>
<dbReference type="OMA" id="ITMINEM"/>
<dbReference type="AlphaFoldDB" id="A0A8S1QPG7"/>
<reference evidence="3" key="1">
    <citation type="submission" date="2021-01" db="EMBL/GenBank/DDBJ databases">
        <authorList>
            <consortium name="Genoscope - CEA"/>
            <person name="William W."/>
        </authorList>
    </citation>
    <scope>NUCLEOTIDE SEQUENCE</scope>
</reference>
<evidence type="ECO:0000313" key="3">
    <source>
        <dbReference type="EMBL" id="CAD8116665.1"/>
    </source>
</evidence>
<evidence type="ECO:0000259" key="2">
    <source>
        <dbReference type="Pfam" id="PF07885"/>
    </source>
</evidence>
<dbReference type="GO" id="GO:0016020">
    <property type="term" value="C:membrane"/>
    <property type="evidence" value="ECO:0007669"/>
    <property type="project" value="InterPro"/>
</dbReference>
<dbReference type="Pfam" id="PF07885">
    <property type="entry name" value="Ion_trans_2"/>
    <property type="match status" value="2"/>
</dbReference>
<evidence type="ECO:0000313" key="4">
    <source>
        <dbReference type="Proteomes" id="UP000688137"/>
    </source>
</evidence>
<proteinExistence type="predicted"/>
<feature type="transmembrane region" description="Helical" evidence="1">
    <location>
        <begin position="579"/>
        <end position="596"/>
    </location>
</feature>
<gene>
    <name evidence="3" type="ORF">PPRIM_AZ9-3.1.T1760029</name>
</gene>
<feature type="transmembrane region" description="Helical" evidence="1">
    <location>
        <begin position="199"/>
        <end position="220"/>
    </location>
</feature>
<feature type="transmembrane region" description="Helical" evidence="1">
    <location>
        <begin position="711"/>
        <end position="732"/>
    </location>
</feature>
<dbReference type="EMBL" id="CAJJDM010000185">
    <property type="protein sequence ID" value="CAD8116665.1"/>
    <property type="molecule type" value="Genomic_DNA"/>
</dbReference>
<feature type="transmembrane region" description="Helical" evidence="1">
    <location>
        <begin position="118"/>
        <end position="139"/>
    </location>
</feature>
<sequence>MSFDIQKQKETQDNKITMINEMVFLNMTIQSPVKITPLLKKQKTRKQYKRAATNIDDDDLYKGPFEDSRVTITIFEKYRIVELTRFWFIIAFMMLKILEVQIFSTFLTKTMEQELNVLLYLIFYMSIIIILLTIIAYLIELEYRKCSKIISNKASLIQTNLIWGLLSEIIIIITTSNPFTKGDNVEFEQRGTTECRFYMVNEILTYITFFRLYLLLNLGFKFQTYYSNRIGRVLYKIDKNLYSRLNQTRFGTHLMLKLCIRQFPFYTLTWLFIVGFIQYTYQLEISEGPLLRTFDSLNNYGLTKSFWVTLITVATVGYGDFFPYADLGRIAMTLRLFYGVTITSLYTAILYNMFQATSGEYQYWALLDIAIITKNIKKASSRIFFYLNELRKGKKLQKVQVLNNNNNLEETLFNLQRFLQDVGMLKILISYLIKMSFDIQKQKKTQDNKITMVNEMVFLNMTIQSPVKITPLLKKQKTRKQYKRAATIIDDDDLYKGPFEDSRVTRMIFEKYRIVELTRFCFSTFLTKTMEQELNVLLYLIFYMSIIIILLTIIAYLIELEYRKCSKIISNKASLIQTNLIWGLLSEIIIIIPTSNPFTKGYYVEFEQRGTTESRFYMVNEILTYIMFFRLYLLLNLGFKFQTYYSNRIGRVCRLYQTRFGTHLMLKLCIRQFPFYTLTWLFIVGFIQYTYQLEISERPLLRTFDSLDNYGLTKSLWVTMITVATVGYGDFFPYTDLGRIAMTLGLFYGVTITSLFTAILYNMLQATSGEYQSWALLDKAIITKNIKKASSRIFFYLNELRKGKKLQKVQVMNNNNNLEETLFNLERFLQDVGMLKRMHRDIDGEEFQEMIKRKFGDANCKFKEIKQQIYKFSEQQILIQTHLSKLLQNSILEKEQNQIQQIQFSSISQQISKKKISTEEEKLSKDDEFFNNLDDSQRDSCLMSFHD</sequence>
<keyword evidence="1" id="KW-0472">Membrane</keyword>
<keyword evidence="4" id="KW-1185">Reference proteome</keyword>
<dbReference type="InterPro" id="IPR015449">
    <property type="entry name" value="K_chnl_Ca-activ_SK"/>
</dbReference>
<comment type="caution">
    <text evidence="3">The sequence shown here is derived from an EMBL/GenBank/DDBJ whole genome shotgun (WGS) entry which is preliminary data.</text>
</comment>
<dbReference type="FunFam" id="1.10.287.70:FF:000270">
    <property type="entry name" value="Uncharacterized protein"/>
    <property type="match status" value="1"/>
</dbReference>
<feature type="transmembrane region" description="Helical" evidence="1">
    <location>
        <begin position="306"/>
        <end position="324"/>
    </location>
</feature>
<keyword evidence="1" id="KW-1133">Transmembrane helix</keyword>
<feature type="transmembrane region" description="Helical" evidence="1">
    <location>
        <begin position="263"/>
        <end position="281"/>
    </location>
</feature>
<feature type="domain" description="Potassium channel" evidence="2">
    <location>
        <begin position="708"/>
        <end position="765"/>
    </location>
</feature>
<feature type="transmembrane region" description="Helical" evidence="1">
    <location>
        <begin position="336"/>
        <end position="354"/>
    </location>
</feature>
<dbReference type="PANTHER" id="PTHR10153">
    <property type="entry name" value="SMALL CONDUCTANCE CALCIUM-ACTIVATED POTASSIUM CHANNEL"/>
    <property type="match status" value="1"/>
</dbReference>
<dbReference type="InterPro" id="IPR013099">
    <property type="entry name" value="K_chnl_dom"/>
</dbReference>
<feature type="transmembrane region" description="Helical" evidence="1">
    <location>
        <begin position="673"/>
        <end position="691"/>
    </location>
</feature>
<feature type="domain" description="Potassium channel" evidence="2">
    <location>
        <begin position="298"/>
        <end position="355"/>
    </location>
</feature>
<organism evidence="3 4">
    <name type="scientific">Paramecium primaurelia</name>
    <dbReference type="NCBI Taxonomy" id="5886"/>
    <lineage>
        <taxon>Eukaryota</taxon>
        <taxon>Sar</taxon>
        <taxon>Alveolata</taxon>
        <taxon>Ciliophora</taxon>
        <taxon>Intramacronucleata</taxon>
        <taxon>Oligohymenophorea</taxon>
        <taxon>Peniculida</taxon>
        <taxon>Parameciidae</taxon>
        <taxon>Paramecium</taxon>
    </lineage>
</organism>
<feature type="transmembrane region" description="Helical" evidence="1">
    <location>
        <begin position="86"/>
        <end position="106"/>
    </location>
</feature>